<keyword evidence="3" id="KW-1185">Reference proteome</keyword>
<sequence length="328" mass="35128">MNTAGTSELNILITGANGFIGSALTKRLQADRRFSVRAAVRSMTGLGRTAGAEVFETGDLAADTDWQAALQGIGVVVHLAARAHVMRDTAADPLTEYRKVNVDGTLNLASQALQAGIKRFIFISSIKVNGEQTPLNRPFRAEDHPSPVDAYGISKREAEDGLRALCANSGMDFVIIRPPLVYGPGVKGNFLTLLRCLDKGLPLPLASIRNKRSLVSVDNLADLIVICIEHPSAANQTFLASDGEDLSTPELLQRTAAAIGKEACLWSAPVGLLHFAAQCAGKTEAIRKLCGSLQLDIAKTCERLGWRPPVAIDQALQATARYYLGARK</sequence>
<feature type="domain" description="NAD-dependent epimerase/dehydratase" evidence="1">
    <location>
        <begin position="11"/>
        <end position="234"/>
    </location>
</feature>
<evidence type="ECO:0000313" key="2">
    <source>
        <dbReference type="EMBL" id="EIC29681.1"/>
    </source>
</evidence>
<dbReference type="EMBL" id="CM001475">
    <property type="protein sequence ID" value="EIC29681.1"/>
    <property type="molecule type" value="Genomic_DNA"/>
</dbReference>
<organism evidence="2 3">
    <name type="scientific">Methylomicrobium album BG8</name>
    <dbReference type="NCBI Taxonomy" id="686340"/>
    <lineage>
        <taxon>Bacteria</taxon>
        <taxon>Pseudomonadati</taxon>
        <taxon>Pseudomonadota</taxon>
        <taxon>Gammaproteobacteria</taxon>
        <taxon>Methylococcales</taxon>
        <taxon>Methylococcaceae</taxon>
        <taxon>Methylomicrobium</taxon>
    </lineage>
</organism>
<dbReference type="Proteomes" id="UP000005090">
    <property type="component" value="Chromosome"/>
</dbReference>
<dbReference type="PANTHER" id="PTHR43245:SF58">
    <property type="entry name" value="BLL5923 PROTEIN"/>
    <property type="match status" value="1"/>
</dbReference>
<dbReference type="HOGENOM" id="CLU_007383_6_1_6"/>
<protein>
    <submittedName>
        <fullName evidence="2">Nucleoside-diphosphate-sugar epimerase</fullName>
    </submittedName>
</protein>
<accession>H8GP95</accession>
<reference evidence="2 3" key="1">
    <citation type="journal article" date="2013" name="Genome Announc.">
        <title>Genome Sequence of the Obligate Gammaproteobacterial Methanotroph Methylomicrobium album Strain BG8.</title>
        <authorList>
            <person name="Kits K.D."/>
            <person name="Kalyuzhnaya M.G."/>
            <person name="Klotz M.G."/>
            <person name="Jetten M.S."/>
            <person name="Op den Camp H.J."/>
            <person name="Vuilleumier S."/>
            <person name="Bringel F."/>
            <person name="Dispirito A.A."/>
            <person name="Murrell J.C."/>
            <person name="Bruce D."/>
            <person name="Cheng J.F."/>
            <person name="Copeland A."/>
            <person name="Goodwin L."/>
            <person name="Hauser L."/>
            <person name="Lajus A."/>
            <person name="Land M.L."/>
            <person name="Lapidus A."/>
            <person name="Lucas S."/>
            <person name="Medigue C."/>
            <person name="Pitluck S."/>
            <person name="Woyke T."/>
            <person name="Zeytun A."/>
            <person name="Stein L.Y."/>
        </authorList>
    </citation>
    <scope>NUCLEOTIDE SEQUENCE [LARGE SCALE GENOMIC DNA]</scope>
    <source>
        <strain evidence="2 3">BG8</strain>
    </source>
</reference>
<dbReference type="Gene3D" id="3.40.50.720">
    <property type="entry name" value="NAD(P)-binding Rossmann-like Domain"/>
    <property type="match status" value="1"/>
</dbReference>
<dbReference type="InterPro" id="IPR050177">
    <property type="entry name" value="Lipid_A_modif_metabolic_enz"/>
</dbReference>
<name>H8GP95_METAL</name>
<evidence type="ECO:0000259" key="1">
    <source>
        <dbReference type="Pfam" id="PF01370"/>
    </source>
</evidence>
<dbReference type="AlphaFoldDB" id="H8GP95"/>
<dbReference type="InterPro" id="IPR001509">
    <property type="entry name" value="Epimerase_deHydtase"/>
</dbReference>
<dbReference type="PANTHER" id="PTHR43245">
    <property type="entry name" value="BIFUNCTIONAL POLYMYXIN RESISTANCE PROTEIN ARNA"/>
    <property type="match status" value="1"/>
</dbReference>
<gene>
    <name evidence="2" type="ORF">Metal_1915</name>
</gene>
<dbReference type="STRING" id="686340.Metal_1915"/>
<evidence type="ECO:0000313" key="3">
    <source>
        <dbReference type="Proteomes" id="UP000005090"/>
    </source>
</evidence>
<dbReference type="RefSeq" id="WP_005371725.1">
    <property type="nucleotide sequence ID" value="NZ_CM001475.1"/>
</dbReference>
<dbReference type="Pfam" id="PF01370">
    <property type="entry name" value="Epimerase"/>
    <property type="match status" value="1"/>
</dbReference>
<dbReference type="InterPro" id="IPR036291">
    <property type="entry name" value="NAD(P)-bd_dom_sf"/>
</dbReference>
<dbReference type="eggNOG" id="COG0451">
    <property type="taxonomic scope" value="Bacteria"/>
</dbReference>
<dbReference type="SUPFAM" id="SSF51735">
    <property type="entry name" value="NAD(P)-binding Rossmann-fold domains"/>
    <property type="match status" value="1"/>
</dbReference>
<proteinExistence type="predicted"/>
<dbReference type="CDD" id="cd05232">
    <property type="entry name" value="UDP_G4E_4_SDR_e"/>
    <property type="match status" value="1"/>
</dbReference>